<feature type="domain" description="Na+/H+ antiporter NhaC-like C-terminal" evidence="11">
    <location>
        <begin position="171"/>
        <end position="463"/>
    </location>
</feature>
<reference evidence="12 13" key="1">
    <citation type="journal article" date="2014" name="PLoS Genet.">
        <title>Phylogenetically driven sequencing of extremely halophilic archaea reveals strategies for static and dynamic osmo-response.</title>
        <authorList>
            <person name="Becker E.A."/>
            <person name="Seitzer P.M."/>
            <person name="Tritt A."/>
            <person name="Larsen D."/>
            <person name="Krusor M."/>
            <person name="Yao A.I."/>
            <person name="Wu D."/>
            <person name="Madern D."/>
            <person name="Eisen J.A."/>
            <person name="Darling A.E."/>
            <person name="Facciotti M.T."/>
        </authorList>
    </citation>
    <scope>NUCLEOTIDE SEQUENCE [LARGE SCALE GENOMIC DNA]</scope>
    <source>
        <strain evidence="12 13">DSM 8989</strain>
    </source>
</reference>
<name>M0N6K1_9EURY</name>
<dbReference type="STRING" id="1227456.C450_07687"/>
<dbReference type="PANTHER" id="PTHR33451">
    <property type="entry name" value="MALATE-2H(+)/NA(+)-LACTATE ANTIPORTER"/>
    <property type="match status" value="1"/>
</dbReference>
<evidence type="ECO:0000256" key="8">
    <source>
        <dbReference type="ARBA" id="ARBA00038435"/>
    </source>
</evidence>
<dbReference type="GO" id="GO:0005886">
    <property type="term" value="C:plasma membrane"/>
    <property type="evidence" value="ECO:0007669"/>
    <property type="project" value="UniProtKB-SubCell"/>
</dbReference>
<keyword evidence="13" id="KW-1185">Reference proteome</keyword>
<keyword evidence="7 10" id="KW-0472">Membrane</keyword>
<feature type="transmembrane region" description="Helical" evidence="10">
    <location>
        <begin position="244"/>
        <end position="266"/>
    </location>
</feature>
<feature type="transmembrane region" description="Helical" evidence="10">
    <location>
        <begin position="320"/>
        <end position="340"/>
    </location>
</feature>
<organism evidence="12 13">
    <name type="scientific">Halococcus salifodinae DSM 8989</name>
    <dbReference type="NCBI Taxonomy" id="1227456"/>
    <lineage>
        <taxon>Archaea</taxon>
        <taxon>Methanobacteriati</taxon>
        <taxon>Methanobacteriota</taxon>
        <taxon>Stenosarchaea group</taxon>
        <taxon>Halobacteria</taxon>
        <taxon>Halobacteriales</taxon>
        <taxon>Halococcaceae</taxon>
        <taxon>Halococcus</taxon>
    </lineage>
</organism>
<evidence type="ECO:0000256" key="10">
    <source>
        <dbReference type="SAM" id="Phobius"/>
    </source>
</evidence>
<evidence type="ECO:0000256" key="2">
    <source>
        <dbReference type="ARBA" id="ARBA00022448"/>
    </source>
</evidence>
<sequence>MVAFEPRLFEEIAPEERPSLAAALVPVGAMIVFLSVGIVVFGLDPQFPLFWGIAFTGLFARLHLGFSWDELYDGITDSILMGMRVILIMFVVYALIATWVQAGTIPGLMYYGLELLTPSIFLPLTAVLAAIVSFAVGSSWTTAGTLGVAFIGIGSGLGIPAPMTAGAILTGAYTGDKQSPLSDTTNLAAAVTNTDLYDHINAMRAGTLLAFGISVVLYVFLGLSASGNIPVGRVGAIQSAIQGSYVVTPLVFLPLVVTFGLAIYGVPALPSLGAGVFAGALTSVFVQRTEFAAAWSAAQSGTAPETGMELVNGLLESGGLLGGAWIVTIALAALSLGGMLERTGILAVLAHHLGRLSRGVASLTGVTAISAVSMNMLAAEQYISIVVPGMTLRNLYSEQGLKSKNLSRAVEAAGTTTAALIPWGSGGLFMAGTLGVPTLTYAPYYFFGFLSPLVLLLMGVTGWGIEYQEGAHGDGDDATSTGGGATAPAGED</sequence>
<feature type="transmembrane region" description="Helical" evidence="10">
    <location>
        <begin position="202"/>
        <end position="223"/>
    </location>
</feature>
<keyword evidence="4" id="KW-1003">Cell membrane</keyword>
<evidence type="ECO:0000313" key="13">
    <source>
        <dbReference type="Proteomes" id="UP000011625"/>
    </source>
</evidence>
<dbReference type="Pfam" id="PF03553">
    <property type="entry name" value="Na_H_antiporter"/>
    <property type="match status" value="1"/>
</dbReference>
<dbReference type="InterPro" id="IPR052180">
    <property type="entry name" value="NhaC_Na-H+_Antiporter"/>
</dbReference>
<evidence type="ECO:0000256" key="3">
    <source>
        <dbReference type="ARBA" id="ARBA00022449"/>
    </source>
</evidence>
<dbReference type="GO" id="GO:0015297">
    <property type="term" value="F:antiporter activity"/>
    <property type="evidence" value="ECO:0007669"/>
    <property type="project" value="UniProtKB-KW"/>
</dbReference>
<evidence type="ECO:0000313" key="12">
    <source>
        <dbReference type="EMBL" id="EMA53178.1"/>
    </source>
</evidence>
<dbReference type="Proteomes" id="UP000011625">
    <property type="component" value="Unassembled WGS sequence"/>
</dbReference>
<dbReference type="InterPro" id="IPR018461">
    <property type="entry name" value="Na/H_Antiport_NhaC-like_C"/>
</dbReference>
<dbReference type="EMBL" id="AOME01000051">
    <property type="protein sequence ID" value="EMA53178.1"/>
    <property type="molecule type" value="Genomic_DNA"/>
</dbReference>
<feature type="transmembrane region" description="Helical" evidence="10">
    <location>
        <begin position="360"/>
        <end position="379"/>
    </location>
</feature>
<protein>
    <submittedName>
        <fullName evidence="12">Na+/H+ antiporter</fullName>
    </submittedName>
</protein>
<accession>M0N6K1</accession>
<dbReference type="PANTHER" id="PTHR33451:SF3">
    <property type="entry name" value="MALATE-2H(+)_NA(+)-LACTATE ANTIPORTER"/>
    <property type="match status" value="1"/>
</dbReference>
<proteinExistence type="inferred from homology"/>
<feature type="transmembrane region" description="Helical" evidence="10">
    <location>
        <begin position="49"/>
        <end position="68"/>
    </location>
</feature>
<evidence type="ECO:0000256" key="5">
    <source>
        <dbReference type="ARBA" id="ARBA00022692"/>
    </source>
</evidence>
<dbReference type="NCBIfam" id="TIGR00931">
    <property type="entry name" value="antiport_nhaC"/>
    <property type="match status" value="1"/>
</dbReference>
<keyword evidence="6 10" id="KW-1133">Transmembrane helix</keyword>
<comment type="caution">
    <text evidence="12">The sequence shown here is derived from an EMBL/GenBank/DDBJ whole genome shotgun (WGS) entry which is preliminary data.</text>
</comment>
<dbReference type="InterPro" id="IPR004770">
    <property type="entry name" value="Na/H_antiport_NhaC"/>
</dbReference>
<feature type="transmembrane region" description="Helical" evidence="10">
    <location>
        <begin position="120"/>
        <end position="141"/>
    </location>
</feature>
<feature type="transmembrane region" description="Helical" evidence="10">
    <location>
        <begin position="148"/>
        <end position="173"/>
    </location>
</feature>
<evidence type="ECO:0000256" key="6">
    <source>
        <dbReference type="ARBA" id="ARBA00022989"/>
    </source>
</evidence>
<dbReference type="AlphaFoldDB" id="M0N6K1"/>
<feature type="transmembrane region" description="Helical" evidence="10">
    <location>
        <begin position="444"/>
        <end position="465"/>
    </location>
</feature>
<dbReference type="RefSeq" id="WP_005042162.1">
    <property type="nucleotide sequence ID" value="NZ_AOME01000051.1"/>
</dbReference>
<feature type="transmembrane region" description="Helical" evidence="10">
    <location>
        <begin position="80"/>
        <end position="100"/>
    </location>
</feature>
<comment type="similarity">
    <text evidence="8">Belongs to the NhaC Na(+)/H(+) (TC 2.A.35) antiporter family.</text>
</comment>
<comment type="subcellular location">
    <subcellularLocation>
        <location evidence="1">Cell membrane</location>
        <topology evidence="1">Multi-pass membrane protein</topology>
    </subcellularLocation>
</comment>
<feature type="transmembrane region" description="Helical" evidence="10">
    <location>
        <begin position="20"/>
        <end position="43"/>
    </location>
</feature>
<evidence type="ECO:0000259" key="11">
    <source>
        <dbReference type="Pfam" id="PF03553"/>
    </source>
</evidence>
<evidence type="ECO:0000256" key="9">
    <source>
        <dbReference type="SAM" id="MobiDB-lite"/>
    </source>
</evidence>
<evidence type="ECO:0000256" key="7">
    <source>
        <dbReference type="ARBA" id="ARBA00023136"/>
    </source>
</evidence>
<evidence type="ECO:0000256" key="4">
    <source>
        <dbReference type="ARBA" id="ARBA00022475"/>
    </source>
</evidence>
<keyword evidence="3" id="KW-0050">Antiport</keyword>
<keyword evidence="2" id="KW-0813">Transport</keyword>
<dbReference type="PATRIC" id="fig|1227456.3.peg.1542"/>
<gene>
    <name evidence="12" type="ORF">C450_07687</name>
</gene>
<evidence type="ECO:0000256" key="1">
    <source>
        <dbReference type="ARBA" id="ARBA00004651"/>
    </source>
</evidence>
<dbReference type="OrthoDB" id="213699at2157"/>
<keyword evidence="5 10" id="KW-0812">Transmembrane</keyword>
<feature type="region of interest" description="Disordered" evidence="9">
    <location>
        <begin position="471"/>
        <end position="492"/>
    </location>
</feature>